<protein>
    <recommendedName>
        <fullName evidence="4">Lipoprotein</fullName>
    </recommendedName>
</protein>
<comment type="caution">
    <text evidence="2">The sequence shown here is derived from an EMBL/GenBank/DDBJ whole genome shotgun (WGS) entry which is preliminary data.</text>
</comment>
<dbReference type="PROSITE" id="PS51257">
    <property type="entry name" value="PROKAR_LIPOPROTEIN"/>
    <property type="match status" value="1"/>
</dbReference>
<accession>A0ABW4PR88</accession>
<dbReference type="RefSeq" id="WP_380904129.1">
    <property type="nucleotide sequence ID" value="NZ_JBHUFU010000020.1"/>
</dbReference>
<proteinExistence type="predicted"/>
<evidence type="ECO:0000313" key="3">
    <source>
        <dbReference type="Proteomes" id="UP001597365"/>
    </source>
</evidence>
<feature type="chain" id="PRO_5045576092" description="Lipoprotein" evidence="1">
    <location>
        <begin position="22"/>
        <end position="363"/>
    </location>
</feature>
<evidence type="ECO:0000313" key="2">
    <source>
        <dbReference type="EMBL" id="MFD1832838.1"/>
    </source>
</evidence>
<keyword evidence="1" id="KW-0732">Signal</keyword>
<gene>
    <name evidence="2" type="ORF">ACFSJS_24795</name>
</gene>
<organism evidence="2 3">
    <name type="scientific">Streptomyces desertarenae</name>
    <dbReference type="NCBI Taxonomy" id="2666184"/>
    <lineage>
        <taxon>Bacteria</taxon>
        <taxon>Bacillati</taxon>
        <taxon>Actinomycetota</taxon>
        <taxon>Actinomycetes</taxon>
        <taxon>Kitasatosporales</taxon>
        <taxon>Streptomycetaceae</taxon>
        <taxon>Streptomyces</taxon>
    </lineage>
</organism>
<keyword evidence="3" id="KW-1185">Reference proteome</keyword>
<name>A0ABW4PR88_9ACTN</name>
<reference evidence="3" key="1">
    <citation type="journal article" date="2019" name="Int. J. Syst. Evol. Microbiol.">
        <title>The Global Catalogue of Microorganisms (GCM) 10K type strain sequencing project: providing services to taxonomists for standard genome sequencing and annotation.</title>
        <authorList>
            <consortium name="The Broad Institute Genomics Platform"/>
            <consortium name="The Broad Institute Genome Sequencing Center for Infectious Disease"/>
            <person name="Wu L."/>
            <person name="Ma J."/>
        </authorList>
    </citation>
    <scope>NUCLEOTIDE SEQUENCE [LARGE SCALE GENOMIC DNA]</scope>
    <source>
        <strain evidence="3">CGMCC 4.7455</strain>
    </source>
</reference>
<evidence type="ECO:0008006" key="4">
    <source>
        <dbReference type="Google" id="ProtNLM"/>
    </source>
</evidence>
<sequence length="363" mass="38103">MTVIRKSLAAAGCALLLAVSAACGGSGKADAETRARQSLDRLGEWEAVSVTARIEAPAGRIHEFLRRGHGRGTRPAVSRADARLLARAEVALSVGADRPLKDVGDGDRLDTAASLGFGGPDLAGCRSIGTDFYVRADWTGLAGETGGRHDTVVQAASLAASADGLPPSLAAARDLFRGRWVQIDPEEFDHFARAVGGKYGERAQRLANSVDLLQSAEAQHRLIRSVRRALDRHAGFRDAGRADGAERIAVSLPARAVAGDLSAALEPLEERAGGIGFAWLEEAPDREVTVVLELRGGTLTGMVVDLGQFLREEDSGGLGELPLALDIAPGEAVAVKAPEGARWLDPQDVMAAVLYGELGSRAR</sequence>
<feature type="signal peptide" evidence="1">
    <location>
        <begin position="1"/>
        <end position="21"/>
    </location>
</feature>
<dbReference type="Proteomes" id="UP001597365">
    <property type="component" value="Unassembled WGS sequence"/>
</dbReference>
<evidence type="ECO:0000256" key="1">
    <source>
        <dbReference type="SAM" id="SignalP"/>
    </source>
</evidence>
<dbReference type="EMBL" id="JBHUFU010000020">
    <property type="protein sequence ID" value="MFD1832838.1"/>
    <property type="molecule type" value="Genomic_DNA"/>
</dbReference>